<dbReference type="AlphaFoldDB" id="A0A834T4J9"/>
<evidence type="ECO:0000313" key="1">
    <source>
        <dbReference type="EMBL" id="KAF7815127.1"/>
    </source>
</evidence>
<protein>
    <submittedName>
        <fullName evidence="1">Uncharacterized protein</fullName>
    </submittedName>
</protein>
<gene>
    <name evidence="1" type="ORF">G2W53_029096</name>
</gene>
<sequence>MFSGRRAESGSKRSSYRRLGDYFGLSTSSLKETFMAPFGATVIAVTNGVAEILPVESFFLCKGGKSSSGDSMSKGIEFSFL</sequence>
<organism evidence="1 2">
    <name type="scientific">Senna tora</name>
    <dbReference type="NCBI Taxonomy" id="362788"/>
    <lineage>
        <taxon>Eukaryota</taxon>
        <taxon>Viridiplantae</taxon>
        <taxon>Streptophyta</taxon>
        <taxon>Embryophyta</taxon>
        <taxon>Tracheophyta</taxon>
        <taxon>Spermatophyta</taxon>
        <taxon>Magnoliopsida</taxon>
        <taxon>eudicotyledons</taxon>
        <taxon>Gunneridae</taxon>
        <taxon>Pentapetalae</taxon>
        <taxon>rosids</taxon>
        <taxon>fabids</taxon>
        <taxon>Fabales</taxon>
        <taxon>Fabaceae</taxon>
        <taxon>Caesalpinioideae</taxon>
        <taxon>Cassia clade</taxon>
        <taxon>Senna</taxon>
    </lineage>
</organism>
<proteinExistence type="predicted"/>
<reference evidence="1" key="1">
    <citation type="submission" date="2020-09" db="EMBL/GenBank/DDBJ databases">
        <title>Genome-Enabled Discovery of Anthraquinone Biosynthesis in Senna tora.</title>
        <authorList>
            <person name="Kang S.-H."/>
            <person name="Pandey R.P."/>
            <person name="Lee C.-M."/>
            <person name="Sim J.-S."/>
            <person name="Jeong J.-T."/>
            <person name="Choi B.-S."/>
            <person name="Jung M."/>
            <person name="Ginzburg D."/>
            <person name="Zhao K."/>
            <person name="Won S.Y."/>
            <person name="Oh T.-J."/>
            <person name="Yu Y."/>
            <person name="Kim N.-H."/>
            <person name="Lee O.R."/>
            <person name="Lee T.-H."/>
            <person name="Bashyal P."/>
            <person name="Kim T.-S."/>
            <person name="Lee W.-H."/>
            <person name="Kawkins C."/>
            <person name="Kim C.-K."/>
            <person name="Kim J.S."/>
            <person name="Ahn B.O."/>
            <person name="Rhee S.Y."/>
            <person name="Sohng J.K."/>
        </authorList>
    </citation>
    <scope>NUCLEOTIDE SEQUENCE</scope>
    <source>
        <tissue evidence="1">Leaf</tissue>
    </source>
</reference>
<accession>A0A834T4J9</accession>
<dbReference type="Proteomes" id="UP000634136">
    <property type="component" value="Unassembled WGS sequence"/>
</dbReference>
<evidence type="ECO:0000313" key="2">
    <source>
        <dbReference type="Proteomes" id="UP000634136"/>
    </source>
</evidence>
<dbReference type="EMBL" id="JAAIUW010000009">
    <property type="protein sequence ID" value="KAF7815127.1"/>
    <property type="molecule type" value="Genomic_DNA"/>
</dbReference>
<name>A0A834T4J9_9FABA</name>
<comment type="caution">
    <text evidence="1">The sequence shown here is derived from an EMBL/GenBank/DDBJ whole genome shotgun (WGS) entry which is preliminary data.</text>
</comment>
<keyword evidence="2" id="KW-1185">Reference proteome</keyword>